<comment type="subcellular location">
    <subcellularLocation>
        <location evidence="1">Cell membrane</location>
        <topology evidence="1">Multi-pass membrane protein</topology>
    </subcellularLocation>
</comment>
<dbReference type="EMBL" id="QZEV01000184">
    <property type="protein sequence ID" value="RJK95234.1"/>
    <property type="molecule type" value="Genomic_DNA"/>
</dbReference>
<keyword evidence="9" id="KW-1185">Reference proteome</keyword>
<dbReference type="PANTHER" id="PTHR30043">
    <property type="entry name" value="PHOSPHONATES TRANSPORT SYSTEM PERMEASE PROTEIN"/>
    <property type="match status" value="1"/>
</dbReference>
<proteinExistence type="predicted"/>
<evidence type="ECO:0000256" key="6">
    <source>
        <dbReference type="ARBA" id="ARBA00023136"/>
    </source>
</evidence>
<comment type="caution">
    <text evidence="8">The sequence shown here is derived from an EMBL/GenBank/DDBJ whole genome shotgun (WGS) entry which is preliminary data.</text>
</comment>
<evidence type="ECO:0000256" key="1">
    <source>
        <dbReference type="ARBA" id="ARBA00004651"/>
    </source>
</evidence>
<evidence type="ECO:0000313" key="8">
    <source>
        <dbReference type="EMBL" id="RJK95234.1"/>
    </source>
</evidence>
<protein>
    <submittedName>
        <fullName evidence="8">ABC transporter permease</fullName>
    </submittedName>
</protein>
<dbReference type="RefSeq" id="WP_420818703.1">
    <property type="nucleotide sequence ID" value="NZ_QZEV01000184.1"/>
</dbReference>
<feature type="transmembrane region" description="Helical" evidence="7">
    <location>
        <begin position="93"/>
        <end position="113"/>
    </location>
</feature>
<dbReference type="SUPFAM" id="SSF161098">
    <property type="entry name" value="MetI-like"/>
    <property type="match status" value="1"/>
</dbReference>
<evidence type="ECO:0000256" key="7">
    <source>
        <dbReference type="SAM" id="Phobius"/>
    </source>
</evidence>
<evidence type="ECO:0000256" key="2">
    <source>
        <dbReference type="ARBA" id="ARBA00022448"/>
    </source>
</evidence>
<dbReference type="AlphaFoldDB" id="A0A418ZPZ3"/>
<sequence length="173" mass="18249">GAALGHLVLVILRSFPEYMLAYLFLQVWGPSMLPAILALGLHNGAIIGHLLGRQAAGLALRADAPRGLTLWGWEIVPRLFGNFVALCLYRWEIIIRESAIMGILGIATLGFFLDDAIGELRMDRAVVILAATGLVTVGIDTLSRAIRARIGAGHLRVAGPEGARPAPGPAAGG</sequence>
<evidence type="ECO:0000256" key="3">
    <source>
        <dbReference type="ARBA" id="ARBA00022475"/>
    </source>
</evidence>
<organism evidence="8 9">
    <name type="scientific">Paracoccus aestuarii</name>
    <dbReference type="NCBI Taxonomy" id="453842"/>
    <lineage>
        <taxon>Bacteria</taxon>
        <taxon>Pseudomonadati</taxon>
        <taxon>Pseudomonadota</taxon>
        <taxon>Alphaproteobacteria</taxon>
        <taxon>Rhodobacterales</taxon>
        <taxon>Paracoccaceae</taxon>
        <taxon>Paracoccus</taxon>
    </lineage>
</organism>
<keyword evidence="2" id="KW-0813">Transport</keyword>
<keyword evidence="5 7" id="KW-1133">Transmembrane helix</keyword>
<evidence type="ECO:0000256" key="5">
    <source>
        <dbReference type="ARBA" id="ARBA00022989"/>
    </source>
</evidence>
<keyword evidence="6 7" id="KW-0472">Membrane</keyword>
<feature type="transmembrane region" description="Helical" evidence="7">
    <location>
        <begin position="20"/>
        <end position="41"/>
    </location>
</feature>
<feature type="transmembrane region" description="Helical" evidence="7">
    <location>
        <begin position="125"/>
        <end position="146"/>
    </location>
</feature>
<dbReference type="GO" id="GO:0005886">
    <property type="term" value="C:plasma membrane"/>
    <property type="evidence" value="ECO:0007669"/>
    <property type="project" value="UniProtKB-SubCell"/>
</dbReference>
<dbReference type="Proteomes" id="UP000285530">
    <property type="component" value="Unassembled WGS sequence"/>
</dbReference>
<feature type="non-terminal residue" evidence="8">
    <location>
        <position position="1"/>
    </location>
</feature>
<dbReference type="PANTHER" id="PTHR30043:SF1">
    <property type="entry name" value="ABC TRANSPORT SYSTEM PERMEASE PROTEIN P69"/>
    <property type="match status" value="1"/>
</dbReference>
<evidence type="ECO:0000313" key="9">
    <source>
        <dbReference type="Proteomes" id="UP000285530"/>
    </source>
</evidence>
<gene>
    <name evidence="8" type="ORF">D3P06_18360</name>
</gene>
<dbReference type="InterPro" id="IPR035906">
    <property type="entry name" value="MetI-like_sf"/>
</dbReference>
<keyword evidence="4 7" id="KW-0812">Transmembrane</keyword>
<name>A0A418ZPZ3_9RHOB</name>
<reference evidence="8 9" key="1">
    <citation type="submission" date="2018-09" db="EMBL/GenBank/DDBJ databases">
        <title>Paracoccus onubensis nov. sp. a moderate halophilic bacterium isolated from Gruta de las Maravillas (Aracena, Spain).</title>
        <authorList>
            <person name="Jurado V."/>
            <person name="Gutierrez-Patricio S."/>
            <person name="Gonzalez-Pimentel J.L."/>
            <person name="Laiz L."/>
            <person name="Saiz-Jimenez C."/>
        </authorList>
    </citation>
    <scope>NUCLEOTIDE SEQUENCE [LARGE SCALE GENOMIC DNA]</scope>
    <source>
        <strain evidence="8 9">DSM 19484</strain>
    </source>
</reference>
<accession>A0A418ZPZ3</accession>
<evidence type="ECO:0000256" key="4">
    <source>
        <dbReference type="ARBA" id="ARBA00022692"/>
    </source>
</evidence>
<keyword evidence="3" id="KW-1003">Cell membrane</keyword>